<feature type="region of interest" description="Disordered" evidence="1">
    <location>
        <begin position="165"/>
        <end position="217"/>
    </location>
</feature>
<comment type="caution">
    <text evidence="2">The sequence shown here is derived from an EMBL/GenBank/DDBJ whole genome shotgun (WGS) entry which is preliminary data.</text>
</comment>
<protein>
    <recommendedName>
        <fullName evidence="4">Peptidase aspartic putative domain-containing protein</fullName>
    </recommendedName>
</protein>
<gene>
    <name evidence="2" type="ORF">AWC38_SpisGene21584</name>
</gene>
<evidence type="ECO:0008006" key="4">
    <source>
        <dbReference type="Google" id="ProtNLM"/>
    </source>
</evidence>
<keyword evidence="3" id="KW-1185">Reference proteome</keyword>
<evidence type="ECO:0000313" key="2">
    <source>
        <dbReference type="EMBL" id="PFX14275.1"/>
    </source>
</evidence>
<feature type="compositionally biased region" description="Basic and acidic residues" evidence="1">
    <location>
        <begin position="177"/>
        <end position="196"/>
    </location>
</feature>
<feature type="region of interest" description="Disordered" evidence="1">
    <location>
        <begin position="54"/>
        <end position="99"/>
    </location>
</feature>
<accession>A0A2B4RDA1</accession>
<evidence type="ECO:0000256" key="1">
    <source>
        <dbReference type="SAM" id="MobiDB-lite"/>
    </source>
</evidence>
<dbReference type="EMBL" id="LSMT01000808">
    <property type="protein sequence ID" value="PFX14275.1"/>
    <property type="molecule type" value="Genomic_DNA"/>
</dbReference>
<name>A0A2B4RDA1_STYPI</name>
<evidence type="ECO:0000313" key="3">
    <source>
        <dbReference type="Proteomes" id="UP000225706"/>
    </source>
</evidence>
<reference evidence="3" key="1">
    <citation type="journal article" date="2017" name="bioRxiv">
        <title>Comparative analysis of the genomes of Stylophora pistillata and Acropora digitifera provides evidence for extensive differences between species of corals.</title>
        <authorList>
            <person name="Voolstra C.R."/>
            <person name="Li Y."/>
            <person name="Liew Y.J."/>
            <person name="Baumgarten S."/>
            <person name="Zoccola D."/>
            <person name="Flot J.-F."/>
            <person name="Tambutte S."/>
            <person name="Allemand D."/>
            <person name="Aranda M."/>
        </authorList>
    </citation>
    <scope>NUCLEOTIDE SEQUENCE [LARGE SCALE GENOMIC DNA]</scope>
</reference>
<feature type="compositionally biased region" description="Basic and acidic residues" evidence="1">
    <location>
        <begin position="85"/>
        <end position="99"/>
    </location>
</feature>
<sequence>MKRKDSVSSSISRGICDIMIYEGWHAKEDLTKFVERLAVIKNDPGFAGVVAMPTMKTRGNKKKPPNRTKFLPNPRQTSSFATDFSAKDPGRRPGTDDGQSKPLLEVQSCLCCSGSHKLASCLDFQNKDLQTRWDIVKRHRLCHVFMRPGNRRGSCESQKFCPCGSGKRHHRFLHNPPRRDIGDTDRGNKTREREQQPAENQPNSRNGEHRSTTELRSTVQYATAIELTKKKTMFLHVIPVKISSSDGKSITTYGLLDNGSRGTMISSDVAYELDLKSRKEVVSVSTHLQKEDEDIEVIEFELQSAGREGEAITAEEGLVSEKFNIAEKCLPGDIDRRSHPHLTDIEIPDVKLRKVAVLIGKDINDAHEVFEVRKSDKPDSQLQALRGPLS</sequence>
<proteinExistence type="predicted"/>
<dbReference type="AlphaFoldDB" id="A0A2B4RDA1"/>
<dbReference type="PANTHER" id="PTHR47331:SF1">
    <property type="entry name" value="GAG-LIKE PROTEIN"/>
    <property type="match status" value="1"/>
</dbReference>
<organism evidence="2 3">
    <name type="scientific">Stylophora pistillata</name>
    <name type="common">Smooth cauliflower coral</name>
    <dbReference type="NCBI Taxonomy" id="50429"/>
    <lineage>
        <taxon>Eukaryota</taxon>
        <taxon>Metazoa</taxon>
        <taxon>Cnidaria</taxon>
        <taxon>Anthozoa</taxon>
        <taxon>Hexacorallia</taxon>
        <taxon>Scleractinia</taxon>
        <taxon>Astrocoeniina</taxon>
        <taxon>Pocilloporidae</taxon>
        <taxon>Stylophora</taxon>
    </lineage>
</organism>
<dbReference type="PANTHER" id="PTHR47331">
    <property type="entry name" value="PHD-TYPE DOMAIN-CONTAINING PROTEIN"/>
    <property type="match status" value="1"/>
</dbReference>
<dbReference type="Proteomes" id="UP000225706">
    <property type="component" value="Unassembled WGS sequence"/>
</dbReference>